<dbReference type="InterPro" id="IPR036736">
    <property type="entry name" value="ACP-like_sf"/>
</dbReference>
<dbReference type="PROSITE" id="PS50075">
    <property type="entry name" value="CARRIER"/>
    <property type="match status" value="1"/>
</dbReference>
<accession>A0A370XEX5</accession>
<dbReference type="InterPro" id="IPR009081">
    <property type="entry name" value="PP-bd_ACP"/>
</dbReference>
<dbReference type="EMBL" id="QRBF01000001">
    <property type="protein sequence ID" value="RDS86771.1"/>
    <property type="molecule type" value="Genomic_DNA"/>
</dbReference>
<gene>
    <name evidence="2" type="ORF">DWU99_05965</name>
</gene>
<dbReference type="RefSeq" id="WP_115477041.1">
    <property type="nucleotide sequence ID" value="NZ_QRBF01000001.1"/>
</dbReference>
<organism evidence="2 3">
    <name type="scientific">Dyella psychrodurans</name>
    <dbReference type="NCBI Taxonomy" id="1927960"/>
    <lineage>
        <taxon>Bacteria</taxon>
        <taxon>Pseudomonadati</taxon>
        <taxon>Pseudomonadota</taxon>
        <taxon>Gammaproteobacteria</taxon>
        <taxon>Lysobacterales</taxon>
        <taxon>Rhodanobacteraceae</taxon>
        <taxon>Dyella</taxon>
    </lineage>
</organism>
<name>A0A370XEX5_9GAMM</name>
<dbReference type="OrthoDB" id="7063706at2"/>
<dbReference type="Pfam" id="PF00550">
    <property type="entry name" value="PP-binding"/>
    <property type="match status" value="1"/>
</dbReference>
<evidence type="ECO:0000313" key="3">
    <source>
        <dbReference type="Proteomes" id="UP000255334"/>
    </source>
</evidence>
<evidence type="ECO:0000313" key="2">
    <source>
        <dbReference type="EMBL" id="RDS86771.1"/>
    </source>
</evidence>
<evidence type="ECO:0000259" key="1">
    <source>
        <dbReference type="PROSITE" id="PS50075"/>
    </source>
</evidence>
<dbReference type="Proteomes" id="UP000255334">
    <property type="component" value="Unassembled WGS sequence"/>
</dbReference>
<dbReference type="SUPFAM" id="SSF47336">
    <property type="entry name" value="ACP-like"/>
    <property type="match status" value="1"/>
</dbReference>
<proteinExistence type="predicted"/>
<reference evidence="2 3" key="1">
    <citation type="submission" date="2018-07" db="EMBL/GenBank/DDBJ databases">
        <title>Dyella monticola sp. nov. and Dyella psychrodurans sp. nov. isolated from monsoon evergreen broad-leaved forest soil of Dinghu Mountain, China.</title>
        <authorList>
            <person name="Gao Z."/>
            <person name="Qiu L."/>
        </authorList>
    </citation>
    <scope>NUCLEOTIDE SEQUENCE [LARGE SCALE GENOMIC DNA]</scope>
    <source>
        <strain evidence="2 3">4MSK11</strain>
    </source>
</reference>
<feature type="domain" description="Carrier" evidence="1">
    <location>
        <begin position="2"/>
        <end position="77"/>
    </location>
</feature>
<dbReference type="Gene3D" id="1.10.1200.10">
    <property type="entry name" value="ACP-like"/>
    <property type="match status" value="1"/>
</dbReference>
<comment type="caution">
    <text evidence="2">The sequence shown here is derived from an EMBL/GenBank/DDBJ whole genome shotgun (WGS) entry which is preliminary data.</text>
</comment>
<keyword evidence="3" id="KW-1185">Reference proteome</keyword>
<protein>
    <submittedName>
        <fullName evidence="2">Acyl carrier protein</fullName>
    </submittedName>
</protein>
<sequence>MSNVQQDVFEIIAKQAKIDIATIKTESTLKDLGVASLDAIEVIFDIEEHFNINLPNEDTDFDAGTVGHLIEAVERQLAQKSGNS</sequence>
<dbReference type="AlphaFoldDB" id="A0A370XEX5"/>